<evidence type="ECO:0000256" key="2">
    <source>
        <dbReference type="ARBA" id="ARBA00022946"/>
    </source>
</evidence>
<evidence type="ECO:0000256" key="1">
    <source>
        <dbReference type="ARBA" id="ARBA00007692"/>
    </source>
</evidence>
<evidence type="ECO:0000256" key="3">
    <source>
        <dbReference type="SAM" id="SignalP"/>
    </source>
</evidence>
<accession>A0ABP0H8L0</accession>
<gene>
    <name evidence="4" type="ORF">SCF082_LOCUS574</name>
</gene>
<protein>
    <submittedName>
        <fullName evidence="4">Chloroplastic (Mitochondrial transcription termination factor 4)</fullName>
    </submittedName>
</protein>
<dbReference type="EMBL" id="CAXAMM010000225">
    <property type="protein sequence ID" value="CAK8986518.1"/>
    <property type="molecule type" value="Genomic_DNA"/>
</dbReference>
<evidence type="ECO:0000313" key="5">
    <source>
        <dbReference type="Proteomes" id="UP001642464"/>
    </source>
</evidence>
<dbReference type="PANTHER" id="PTHR13068:SF173">
    <property type="entry name" value="EMB|CAB62602.1"/>
    <property type="match status" value="1"/>
</dbReference>
<feature type="signal peptide" evidence="3">
    <location>
        <begin position="1"/>
        <end position="26"/>
    </location>
</feature>
<name>A0ABP0H8L0_9DINO</name>
<comment type="similarity">
    <text evidence="1">Belongs to the mTERF family.</text>
</comment>
<dbReference type="SMART" id="SM00733">
    <property type="entry name" value="Mterf"/>
    <property type="match status" value="8"/>
</dbReference>
<feature type="chain" id="PRO_5047082256" evidence="3">
    <location>
        <begin position="27"/>
        <end position="547"/>
    </location>
</feature>
<reference evidence="4 5" key="1">
    <citation type="submission" date="2024-02" db="EMBL/GenBank/DDBJ databases">
        <authorList>
            <person name="Chen Y."/>
            <person name="Shah S."/>
            <person name="Dougan E. K."/>
            <person name="Thang M."/>
            <person name="Chan C."/>
        </authorList>
    </citation>
    <scope>NUCLEOTIDE SEQUENCE [LARGE SCALE GENOMIC DNA]</scope>
</reference>
<keyword evidence="5" id="KW-1185">Reference proteome</keyword>
<dbReference type="Proteomes" id="UP001642464">
    <property type="component" value="Unassembled WGS sequence"/>
</dbReference>
<dbReference type="PANTHER" id="PTHR13068">
    <property type="entry name" value="CGI-12 PROTEIN-RELATED"/>
    <property type="match status" value="1"/>
</dbReference>
<keyword evidence="3" id="KW-0732">Signal</keyword>
<proteinExistence type="inferred from homology"/>
<dbReference type="Gene3D" id="1.25.70.10">
    <property type="entry name" value="Transcription termination factor 3, mitochondrial"/>
    <property type="match status" value="1"/>
</dbReference>
<comment type="caution">
    <text evidence="4">The sequence shown here is derived from an EMBL/GenBank/DDBJ whole genome shotgun (WGS) entry which is preliminary data.</text>
</comment>
<evidence type="ECO:0000313" key="4">
    <source>
        <dbReference type="EMBL" id="CAK8986518.1"/>
    </source>
</evidence>
<keyword evidence="2" id="KW-0809">Transit peptide</keyword>
<dbReference type="Pfam" id="PF02536">
    <property type="entry name" value="mTERF"/>
    <property type="match status" value="1"/>
</dbReference>
<dbReference type="InterPro" id="IPR003690">
    <property type="entry name" value="MTERF"/>
</dbReference>
<sequence length="547" mass="61724">MVPPRRSWSNRKWSRIVLILLGAVLQWRPTSVPPAWWQRGWPRQRVDSVAAAELLSQLAVVLMPKVSIKELFRSFPSPEGWSGNYLEPDLVAFGVLKDPDAALFVEYDRDVDRAKRESKTKDQKNQALLEYGPPGSCVLRINHRHSSPLKDQVLEIRVCPWQPRNTSSLQSALEDTLTQTFRALGQVLSPKAAKRLGRQANRSSVRFSAKADKFVQRETASSRGNTTEEIAQFLEAQGFTQNDRMLIRGRAALSGKSIERSLQPKIDWFCDIGLSKVQAAKAIIRFPCILDYSIEETLNPKFEWLLEIGLSKDFASKALRTFPQILGLSIEHNLKPTVQFFAGIGLQKAQVVKVIATSPRILGCSIEQNLKPTVQWLLNIGLNEDQVAKVVAQFPSILACSIEQNLKPTVHWLLDIGLNRDQVARVVTTHSWTLGFGVEKNVEPARQWLLDIGLSKEQVVNVVASFPILLGLRIEENLKPKQALLERAFGRSGAVALIGKYPRVLSFSYQRLSERFRVLSGRDLETNQLSHAMFLTECDFQKRFLSK</sequence>
<dbReference type="InterPro" id="IPR038538">
    <property type="entry name" value="MTERF_sf"/>
</dbReference>
<organism evidence="4 5">
    <name type="scientific">Durusdinium trenchii</name>
    <dbReference type="NCBI Taxonomy" id="1381693"/>
    <lineage>
        <taxon>Eukaryota</taxon>
        <taxon>Sar</taxon>
        <taxon>Alveolata</taxon>
        <taxon>Dinophyceae</taxon>
        <taxon>Suessiales</taxon>
        <taxon>Symbiodiniaceae</taxon>
        <taxon>Durusdinium</taxon>
    </lineage>
</organism>